<dbReference type="EMBL" id="QNRE01000011">
    <property type="protein sequence ID" value="RBO87565.1"/>
    <property type="molecule type" value="Genomic_DNA"/>
</dbReference>
<name>A0A366DC94_9NOCA</name>
<accession>A0A366DC94</accession>
<evidence type="ECO:0000313" key="1">
    <source>
        <dbReference type="EMBL" id="RBO87565.1"/>
    </source>
</evidence>
<proteinExistence type="predicted"/>
<comment type="caution">
    <text evidence="1">The sequence shown here is derived from an EMBL/GenBank/DDBJ whole genome shotgun (WGS) entry which is preliminary data.</text>
</comment>
<evidence type="ECO:0000313" key="2">
    <source>
        <dbReference type="Proteomes" id="UP000252586"/>
    </source>
</evidence>
<protein>
    <submittedName>
        <fullName evidence="1">Uncharacterized protein</fullName>
    </submittedName>
</protein>
<dbReference type="AlphaFoldDB" id="A0A366DC94"/>
<keyword evidence="2" id="KW-1185">Reference proteome</keyword>
<sequence>MLAGNRCAACEPDPVTVMPDHIDQIVDWQIAQGRARGEYPIHPKVDLPSVEVVPPIDSSAMIDFFARLATTFAAVRSALSLNGNHHG</sequence>
<organism evidence="1 2">
    <name type="scientific">Nocardia puris</name>
    <dbReference type="NCBI Taxonomy" id="208602"/>
    <lineage>
        <taxon>Bacteria</taxon>
        <taxon>Bacillati</taxon>
        <taxon>Actinomycetota</taxon>
        <taxon>Actinomycetes</taxon>
        <taxon>Mycobacteriales</taxon>
        <taxon>Nocardiaceae</taxon>
        <taxon>Nocardia</taxon>
    </lineage>
</organism>
<reference evidence="1 2" key="1">
    <citation type="submission" date="2018-06" db="EMBL/GenBank/DDBJ databases">
        <title>Genomic Encyclopedia of Type Strains, Phase IV (KMG-IV): sequencing the most valuable type-strain genomes for metagenomic binning, comparative biology and taxonomic classification.</title>
        <authorList>
            <person name="Goeker M."/>
        </authorList>
    </citation>
    <scope>NUCLEOTIDE SEQUENCE [LARGE SCALE GENOMIC DNA]</scope>
    <source>
        <strain evidence="1 2">DSM 44599</strain>
    </source>
</reference>
<dbReference type="STRING" id="1210090.GCA_001613185_01391"/>
<gene>
    <name evidence="1" type="ORF">DFR74_111272</name>
</gene>
<dbReference type="Proteomes" id="UP000252586">
    <property type="component" value="Unassembled WGS sequence"/>
</dbReference>